<evidence type="ECO:0000313" key="3">
    <source>
        <dbReference type="EMBL" id="SHG43305.1"/>
    </source>
</evidence>
<dbReference type="InterPro" id="IPR002035">
    <property type="entry name" value="VWF_A"/>
</dbReference>
<dbReference type="PROSITE" id="PS50234">
    <property type="entry name" value="VWFA"/>
    <property type="match status" value="1"/>
</dbReference>
<dbReference type="OrthoDB" id="5827268at2"/>
<evidence type="ECO:0000259" key="2">
    <source>
        <dbReference type="PROSITE" id="PS50234"/>
    </source>
</evidence>
<proteinExistence type="predicted"/>
<protein>
    <submittedName>
        <fullName evidence="3">von Willebrand factor type A domain-containing protein</fullName>
    </submittedName>
</protein>
<reference evidence="4" key="1">
    <citation type="submission" date="2016-11" db="EMBL/GenBank/DDBJ databases">
        <authorList>
            <person name="Varghese N."/>
            <person name="Submissions S."/>
        </authorList>
    </citation>
    <scope>NUCLEOTIDE SEQUENCE [LARGE SCALE GENOMIC DNA]</scope>
    <source>
        <strain evidence="4">DSM 27619</strain>
    </source>
</reference>
<dbReference type="Gene3D" id="3.40.50.410">
    <property type="entry name" value="von Willebrand factor, type A domain"/>
    <property type="match status" value="1"/>
</dbReference>
<sequence>MTTIKFLTVTLGVAAFLGAQGPQKIGCEKPLQQRVSVQADAEPSGTTSKENKIQVALLLDTSNSMDGLIDQAKSRLWNIVNTLTTLKYNGQAPQIEIALYEYGNDGLRDENYIRQVTPLTQDLDLVSEKLFALRTNGGNEYCGAVIRDASTNLKWDGNEKSMKLIYIAGNEPFDQGKINYKDVVSAAKRKNIYTNTIFCGNRDEGIQTFWQNGASLGDGKYFNIDSDRKVIYIETPYDIRISECNTKLNDTYIYYGSHGSEYKNKQMLQDRNAEVQSAANAVERTVAKSKKNAYKNDHWDLVDRAEKDVNFMANVREEELPTELKGKSKEEIKKAVAQKSAERDKIQKEIEELSKKRQDFIDAEMKKRGGADADDIGKAIEKSILELGKKNGYSS</sequence>
<evidence type="ECO:0000313" key="4">
    <source>
        <dbReference type="Proteomes" id="UP000184518"/>
    </source>
</evidence>
<dbReference type="RefSeq" id="WP_072962635.1">
    <property type="nucleotide sequence ID" value="NZ_FQUT01000015.1"/>
</dbReference>
<accession>A0A1M5JSB1</accession>
<evidence type="ECO:0000256" key="1">
    <source>
        <dbReference type="SAM" id="Coils"/>
    </source>
</evidence>
<feature type="coiled-coil region" evidence="1">
    <location>
        <begin position="329"/>
        <end position="363"/>
    </location>
</feature>
<dbReference type="Pfam" id="PF00092">
    <property type="entry name" value="VWA"/>
    <property type="match status" value="1"/>
</dbReference>
<gene>
    <name evidence="3" type="ORF">SAMN05443633_11567</name>
</gene>
<name>A0A1M5JSB1_9FLAO</name>
<dbReference type="EMBL" id="FQUT01000015">
    <property type="protein sequence ID" value="SHG43305.1"/>
    <property type="molecule type" value="Genomic_DNA"/>
</dbReference>
<dbReference type="STRING" id="1416778.SAMN05443633_11567"/>
<dbReference type="CDD" id="cd00198">
    <property type="entry name" value="vWFA"/>
    <property type="match status" value="1"/>
</dbReference>
<dbReference type="SMART" id="SM00327">
    <property type="entry name" value="VWA"/>
    <property type="match status" value="1"/>
</dbReference>
<keyword evidence="4" id="KW-1185">Reference proteome</keyword>
<organism evidence="3 4">
    <name type="scientific">Chryseobacterium arachidis</name>
    <dbReference type="NCBI Taxonomy" id="1416778"/>
    <lineage>
        <taxon>Bacteria</taxon>
        <taxon>Pseudomonadati</taxon>
        <taxon>Bacteroidota</taxon>
        <taxon>Flavobacteriia</taxon>
        <taxon>Flavobacteriales</taxon>
        <taxon>Weeksellaceae</taxon>
        <taxon>Chryseobacterium group</taxon>
        <taxon>Chryseobacterium</taxon>
    </lineage>
</organism>
<feature type="domain" description="VWFA" evidence="2">
    <location>
        <begin position="54"/>
        <end position="252"/>
    </location>
</feature>
<dbReference type="AlphaFoldDB" id="A0A1M5JSB1"/>
<dbReference type="InterPro" id="IPR036465">
    <property type="entry name" value="vWFA_dom_sf"/>
</dbReference>
<keyword evidence="1" id="KW-0175">Coiled coil</keyword>
<dbReference type="SUPFAM" id="SSF53300">
    <property type="entry name" value="vWA-like"/>
    <property type="match status" value="1"/>
</dbReference>
<dbReference type="Proteomes" id="UP000184518">
    <property type="component" value="Unassembled WGS sequence"/>
</dbReference>